<dbReference type="EMBL" id="JBHTOP010000013">
    <property type="protein sequence ID" value="MFD1671587.1"/>
    <property type="molecule type" value="Genomic_DNA"/>
</dbReference>
<reference evidence="8" key="1">
    <citation type="journal article" date="2019" name="Int. J. Syst. Evol. Microbiol.">
        <title>The Global Catalogue of Microorganisms (GCM) 10K type strain sequencing project: providing services to taxonomists for standard genome sequencing and annotation.</title>
        <authorList>
            <consortium name="The Broad Institute Genomics Platform"/>
            <consortium name="The Broad Institute Genome Sequencing Center for Infectious Disease"/>
            <person name="Wu L."/>
            <person name="Ma J."/>
        </authorList>
    </citation>
    <scope>NUCLEOTIDE SEQUENCE [LARGE SCALE GENOMIC DNA]</scope>
    <source>
        <strain evidence="8">CCM 8896</strain>
    </source>
</reference>
<keyword evidence="6" id="KW-0804">Transcription</keyword>
<dbReference type="InterPro" id="IPR002481">
    <property type="entry name" value="FUR"/>
</dbReference>
<evidence type="ECO:0000256" key="2">
    <source>
        <dbReference type="ARBA" id="ARBA00022491"/>
    </source>
</evidence>
<comment type="similarity">
    <text evidence="1">Belongs to the Fur family.</text>
</comment>
<evidence type="ECO:0000313" key="8">
    <source>
        <dbReference type="Proteomes" id="UP001597267"/>
    </source>
</evidence>
<dbReference type="Proteomes" id="UP001597267">
    <property type="component" value="Unassembled WGS sequence"/>
</dbReference>
<evidence type="ECO:0000256" key="6">
    <source>
        <dbReference type="ARBA" id="ARBA00023163"/>
    </source>
</evidence>
<evidence type="ECO:0000256" key="3">
    <source>
        <dbReference type="ARBA" id="ARBA00022833"/>
    </source>
</evidence>
<protein>
    <submittedName>
        <fullName evidence="7">Fur family transcriptional regulator</fullName>
    </submittedName>
</protein>
<dbReference type="PANTHER" id="PTHR33202:SF7">
    <property type="entry name" value="FERRIC UPTAKE REGULATION PROTEIN"/>
    <property type="match status" value="1"/>
</dbReference>
<accession>A0ABW4J9J3</accession>
<evidence type="ECO:0000256" key="5">
    <source>
        <dbReference type="ARBA" id="ARBA00023125"/>
    </source>
</evidence>
<dbReference type="SUPFAM" id="SSF46785">
    <property type="entry name" value="Winged helix' DNA-binding domain"/>
    <property type="match status" value="1"/>
</dbReference>
<keyword evidence="3" id="KW-0862">Zinc</keyword>
<dbReference type="Pfam" id="PF01475">
    <property type="entry name" value="FUR"/>
    <property type="match status" value="1"/>
</dbReference>
<dbReference type="InterPro" id="IPR036388">
    <property type="entry name" value="WH-like_DNA-bd_sf"/>
</dbReference>
<gene>
    <name evidence="7" type="ORF">ACFQ5M_05730</name>
</gene>
<keyword evidence="2" id="KW-0678">Repressor</keyword>
<name>A0ABW4J9J3_9LACO</name>
<keyword evidence="8" id="KW-1185">Reference proteome</keyword>
<keyword evidence="4" id="KW-0805">Transcription regulation</keyword>
<keyword evidence="5" id="KW-0238">DNA-binding</keyword>
<dbReference type="RefSeq" id="WP_125715644.1">
    <property type="nucleotide sequence ID" value="NZ_JBHTOP010000013.1"/>
</dbReference>
<comment type="caution">
    <text evidence="7">The sequence shown here is derived from an EMBL/GenBank/DDBJ whole genome shotgun (WGS) entry which is preliminary data.</text>
</comment>
<evidence type="ECO:0000256" key="1">
    <source>
        <dbReference type="ARBA" id="ARBA00007957"/>
    </source>
</evidence>
<sequence length="155" mass="17817">MKKEQQLKNLIKKQLKVAGYKMTPQREATVTVLVQNRDHHLTAEKIFMLTKQLSNDIGLATVYRTIELLTNIKVLKKSSFDQDGIVRYELIQNQGIQLICKNCGRVIEVDQDFMTYFSKVIAKDYNFMVNDDFNNVHIEGLCSECVTQVAVQNNA</sequence>
<dbReference type="InterPro" id="IPR036390">
    <property type="entry name" value="WH_DNA-bd_sf"/>
</dbReference>
<evidence type="ECO:0000256" key="4">
    <source>
        <dbReference type="ARBA" id="ARBA00023015"/>
    </source>
</evidence>
<evidence type="ECO:0000313" key="7">
    <source>
        <dbReference type="EMBL" id="MFD1671587.1"/>
    </source>
</evidence>
<dbReference type="CDD" id="cd07153">
    <property type="entry name" value="Fur_like"/>
    <property type="match status" value="1"/>
</dbReference>
<dbReference type="Gene3D" id="1.10.10.10">
    <property type="entry name" value="Winged helix-like DNA-binding domain superfamily/Winged helix DNA-binding domain"/>
    <property type="match status" value="1"/>
</dbReference>
<dbReference type="InterPro" id="IPR043135">
    <property type="entry name" value="Fur_C"/>
</dbReference>
<dbReference type="PANTHER" id="PTHR33202">
    <property type="entry name" value="ZINC UPTAKE REGULATION PROTEIN"/>
    <property type="match status" value="1"/>
</dbReference>
<organism evidence="7 8">
    <name type="scientific">Agrilactobacillus yilanensis</name>
    <dbReference type="NCBI Taxonomy" id="2485997"/>
    <lineage>
        <taxon>Bacteria</taxon>
        <taxon>Bacillati</taxon>
        <taxon>Bacillota</taxon>
        <taxon>Bacilli</taxon>
        <taxon>Lactobacillales</taxon>
        <taxon>Lactobacillaceae</taxon>
        <taxon>Agrilactobacillus</taxon>
    </lineage>
</organism>
<dbReference type="Gene3D" id="3.30.1490.190">
    <property type="match status" value="1"/>
</dbReference>
<proteinExistence type="inferred from homology"/>